<dbReference type="GO" id="GO:0009785">
    <property type="term" value="P:blue light signaling pathway"/>
    <property type="evidence" value="ECO:0007669"/>
    <property type="project" value="InterPro"/>
</dbReference>
<dbReference type="OrthoDB" id="672067at2759"/>
<evidence type="ECO:0000313" key="2">
    <source>
        <dbReference type="Proteomes" id="UP000015453"/>
    </source>
</evidence>
<comment type="caution">
    <text evidence="1">The sequence shown here is derived from an EMBL/GenBank/DDBJ whole genome shotgun (WGS) entry which is preliminary data.</text>
</comment>
<feature type="non-terminal residue" evidence="1">
    <location>
        <position position="1"/>
    </location>
</feature>
<sequence>GLEKLEMHRSAVAGRISVPDAWGQEEFLKDWIDCTVFDAPIVSSRVSTAKALLIGDVRRSDSA</sequence>
<gene>
    <name evidence="1" type="ORF">M569_16431</name>
</gene>
<dbReference type="Proteomes" id="UP000015453">
    <property type="component" value="Unassembled WGS sequence"/>
</dbReference>
<reference evidence="1 2" key="1">
    <citation type="journal article" date="2013" name="BMC Genomics">
        <title>The miniature genome of a carnivorous plant Genlisea aurea contains a low number of genes and short non-coding sequences.</title>
        <authorList>
            <person name="Leushkin E.V."/>
            <person name="Sutormin R.A."/>
            <person name="Nabieva E.R."/>
            <person name="Penin A.A."/>
            <person name="Kondrashov A.S."/>
            <person name="Logacheva M.D."/>
        </authorList>
    </citation>
    <scope>NUCLEOTIDE SEQUENCE [LARGE SCALE GENOMIC DNA]</scope>
</reference>
<dbReference type="PANTHER" id="PTHR34207:SF2">
    <property type="entry name" value="PROTEIN BIC1"/>
    <property type="match status" value="1"/>
</dbReference>
<dbReference type="EMBL" id="AUSU01009271">
    <property type="protein sequence ID" value="EPS58384.1"/>
    <property type="molecule type" value="Genomic_DNA"/>
</dbReference>
<dbReference type="CDD" id="cd22645">
    <property type="entry name" value="BIC1_CID"/>
    <property type="match status" value="1"/>
</dbReference>
<evidence type="ECO:0000313" key="1">
    <source>
        <dbReference type="EMBL" id="EPS58384.1"/>
    </source>
</evidence>
<name>S8BVM2_9LAMI</name>
<proteinExistence type="predicted"/>
<feature type="non-terminal residue" evidence="1">
    <location>
        <position position="63"/>
    </location>
</feature>
<dbReference type="PANTHER" id="PTHR34207">
    <property type="entry name" value="PROTEIN BIC1"/>
    <property type="match status" value="1"/>
</dbReference>
<organism evidence="1 2">
    <name type="scientific">Genlisea aurea</name>
    <dbReference type="NCBI Taxonomy" id="192259"/>
    <lineage>
        <taxon>Eukaryota</taxon>
        <taxon>Viridiplantae</taxon>
        <taxon>Streptophyta</taxon>
        <taxon>Embryophyta</taxon>
        <taxon>Tracheophyta</taxon>
        <taxon>Spermatophyta</taxon>
        <taxon>Magnoliopsida</taxon>
        <taxon>eudicotyledons</taxon>
        <taxon>Gunneridae</taxon>
        <taxon>Pentapetalae</taxon>
        <taxon>asterids</taxon>
        <taxon>lamiids</taxon>
        <taxon>Lamiales</taxon>
        <taxon>Lentibulariaceae</taxon>
        <taxon>Genlisea</taxon>
    </lineage>
</organism>
<keyword evidence="2" id="KW-1185">Reference proteome</keyword>
<protein>
    <submittedName>
        <fullName evidence="1">Uncharacterized protein</fullName>
    </submittedName>
</protein>
<accession>S8BVM2</accession>
<dbReference type="InterPro" id="IPR040374">
    <property type="entry name" value="BIC"/>
</dbReference>
<dbReference type="AlphaFoldDB" id="S8BVM2"/>